<proteinExistence type="predicted"/>
<dbReference type="AlphaFoldDB" id="A0A379M3Q0"/>
<dbReference type="Pfam" id="PF22551">
    <property type="entry name" value="TY-Chap1"/>
    <property type="match status" value="1"/>
</dbReference>
<organism evidence="2 3">
    <name type="scientific">Rhodococcus gordoniae</name>
    <dbReference type="NCBI Taxonomy" id="223392"/>
    <lineage>
        <taxon>Bacteria</taxon>
        <taxon>Bacillati</taxon>
        <taxon>Actinomycetota</taxon>
        <taxon>Actinomycetes</taxon>
        <taxon>Mycobacteriales</taxon>
        <taxon>Nocardiaceae</taxon>
        <taxon>Rhodococcus</taxon>
    </lineage>
</organism>
<feature type="domain" description="TY-Chap central" evidence="1">
    <location>
        <begin position="109"/>
        <end position="246"/>
    </location>
</feature>
<protein>
    <recommendedName>
        <fullName evidence="1">TY-Chap central domain-containing protein</fullName>
    </recommendedName>
</protein>
<keyword evidence="3" id="KW-1185">Reference proteome</keyword>
<accession>A0A379M3Q0</accession>
<reference evidence="2 3" key="1">
    <citation type="submission" date="2018-06" db="EMBL/GenBank/DDBJ databases">
        <authorList>
            <consortium name="Pathogen Informatics"/>
            <person name="Doyle S."/>
        </authorList>
    </citation>
    <scope>NUCLEOTIDE SEQUENCE [LARGE SCALE GENOMIC DNA]</scope>
    <source>
        <strain evidence="2 3">NCTC13296</strain>
    </source>
</reference>
<dbReference type="RefSeq" id="WP_064064679.1">
    <property type="nucleotide sequence ID" value="NZ_LPZN01000044.1"/>
</dbReference>
<dbReference type="OrthoDB" id="4466405at2"/>
<name>A0A379M3Q0_9NOCA</name>
<dbReference type="EMBL" id="UGVI01000001">
    <property type="protein sequence ID" value="SUE16941.1"/>
    <property type="molecule type" value="Genomic_DNA"/>
</dbReference>
<evidence type="ECO:0000259" key="1">
    <source>
        <dbReference type="Pfam" id="PF22551"/>
    </source>
</evidence>
<evidence type="ECO:0000313" key="3">
    <source>
        <dbReference type="Proteomes" id="UP000254569"/>
    </source>
</evidence>
<dbReference type="InterPro" id="IPR054343">
    <property type="entry name" value="TY-Chap_M"/>
</dbReference>
<sequence length="267" mass="29349">MTDTDRFDETLDRDWTRYASQLARRISELTGSDAFELRAETASGAAACVRVRAGSGGRATVEVTGSEPVTRPVSEADMLARHIVSVLRGRGEVPHPAFLQAHPPSALGDLRERVSDALAHALGRPVPVDADGDFVVILDSQVVFVMIDDDGNIRLWAPLLHAIPEDDIPGAAPNGGRTHALTELTELNRTWSHIKVVLVEDRLVATVDLLGDPFVPHHLSELLERLKGFLTVVDERFARRFDGVRYGSDREREVDLPTEDTVLDEPN</sequence>
<gene>
    <name evidence="2" type="ORF">NCTC13296_03837</name>
</gene>
<dbReference type="Proteomes" id="UP000254569">
    <property type="component" value="Unassembled WGS sequence"/>
</dbReference>
<evidence type="ECO:0000313" key="2">
    <source>
        <dbReference type="EMBL" id="SUE16941.1"/>
    </source>
</evidence>